<dbReference type="Gene3D" id="3.40.50.720">
    <property type="entry name" value="NAD(P)-binding Rossmann-like Domain"/>
    <property type="match status" value="1"/>
</dbReference>
<keyword evidence="2 6" id="KW-0641">Proline biosynthesis</keyword>
<dbReference type="InterPro" id="IPR000304">
    <property type="entry name" value="Pyrroline-COOH_reductase"/>
</dbReference>
<feature type="binding site" evidence="8">
    <location>
        <begin position="78"/>
        <end position="81"/>
    </location>
    <ligand>
        <name>NADP(+)</name>
        <dbReference type="ChEBI" id="CHEBI:58349"/>
    </ligand>
</feature>
<protein>
    <recommendedName>
        <fullName evidence="6 7">Pyrroline-5-carboxylate reductase</fullName>
        <shortName evidence="6">P5C reductase</shortName>
        <shortName evidence="6">P5CR</shortName>
        <ecNumber evidence="6 7">1.5.1.2</ecNumber>
    </recommendedName>
    <alternativeName>
        <fullName evidence="6">PCA reductase</fullName>
    </alternativeName>
</protein>
<dbReference type="GO" id="GO:0005737">
    <property type="term" value="C:cytoplasm"/>
    <property type="evidence" value="ECO:0007669"/>
    <property type="project" value="UniProtKB-SubCell"/>
</dbReference>
<evidence type="ECO:0000256" key="4">
    <source>
        <dbReference type="ARBA" id="ARBA00023002"/>
    </source>
</evidence>
<feature type="binding site" evidence="8">
    <location>
        <position position="44"/>
    </location>
    <ligand>
        <name>NADP(+)</name>
        <dbReference type="ChEBI" id="CHEBI:58349"/>
    </ligand>
</feature>
<dbReference type="InterPro" id="IPR029036">
    <property type="entry name" value="P5CR_dimer"/>
</dbReference>
<keyword evidence="6" id="KW-0028">Amino-acid biosynthesis</keyword>
<dbReference type="PANTHER" id="PTHR11645">
    <property type="entry name" value="PYRROLINE-5-CARBOXYLATE REDUCTASE"/>
    <property type="match status" value="1"/>
</dbReference>
<dbReference type="EC" id="1.5.1.2" evidence="6 7"/>
<evidence type="ECO:0000313" key="12">
    <source>
        <dbReference type="Proteomes" id="UP000051733"/>
    </source>
</evidence>
<dbReference type="FunFam" id="1.10.3730.10:FF:000001">
    <property type="entry name" value="Pyrroline-5-carboxylate reductase"/>
    <property type="match status" value="1"/>
</dbReference>
<dbReference type="InterPro" id="IPR008927">
    <property type="entry name" value="6-PGluconate_DH-like_C_sf"/>
</dbReference>
<comment type="subcellular location">
    <subcellularLocation>
        <location evidence="6">Cytoplasm</location>
    </subcellularLocation>
</comment>
<dbReference type="PATRIC" id="fig|1423813.3.peg.497"/>
<dbReference type="AlphaFoldDB" id="A0A0R2A161"/>
<name>A0A0R2A161_9LACO</name>
<dbReference type="STRING" id="1423813.FC26_GL000487"/>
<dbReference type="HAMAP" id="MF_01925">
    <property type="entry name" value="P5C_reductase"/>
    <property type="match status" value="1"/>
</dbReference>
<keyword evidence="3 6" id="KW-0521">NADP</keyword>
<sequence length="270" mass="27911">MSKGAGGKQSMKIGFIGAGEMGRAIIKGLINAKHVASENILIHSAHKTSYEPFAQQYHLSACATNRDVVVNSDVVVLAVIPDYADAVLREVKAELAGKTLISIVGGMSIAHLEEVGGALPILRSLPNINVAGNVGMTALAANDALSGARLEQATALFEAIGDVSWQAEDKFAIFSAIAGSGPAYVDYFIDALSRAGVKYGLTKKDATKIAAMTVQGSSEMVLRATDETPMDFVDAVCSPGGSTVAGLLAMEEAGLTTAVVKGIDATVNKN</sequence>
<feature type="domain" description="Pyrroline-5-carboxylate reductase catalytic N-terminal" evidence="9">
    <location>
        <begin position="12"/>
        <end position="104"/>
    </location>
</feature>
<comment type="similarity">
    <text evidence="1 6">Belongs to the pyrroline-5-carboxylate reductase family.</text>
</comment>
<dbReference type="Proteomes" id="UP000051733">
    <property type="component" value="Unassembled WGS sequence"/>
</dbReference>
<dbReference type="UniPathway" id="UPA00098">
    <property type="reaction ID" value="UER00361"/>
</dbReference>
<evidence type="ECO:0000313" key="11">
    <source>
        <dbReference type="EMBL" id="KRM60399.1"/>
    </source>
</evidence>
<comment type="catalytic activity">
    <reaction evidence="6">
        <text>L-proline + NADP(+) = (S)-1-pyrroline-5-carboxylate + NADPH + 2 H(+)</text>
        <dbReference type="Rhea" id="RHEA:14109"/>
        <dbReference type="ChEBI" id="CHEBI:15378"/>
        <dbReference type="ChEBI" id="CHEBI:17388"/>
        <dbReference type="ChEBI" id="CHEBI:57783"/>
        <dbReference type="ChEBI" id="CHEBI:58349"/>
        <dbReference type="ChEBI" id="CHEBI:60039"/>
        <dbReference type="EC" id="1.5.1.2"/>
    </reaction>
</comment>
<dbReference type="Pfam" id="PF14748">
    <property type="entry name" value="P5CR_dimer"/>
    <property type="match status" value="1"/>
</dbReference>
<evidence type="ECO:0000256" key="3">
    <source>
        <dbReference type="ARBA" id="ARBA00022857"/>
    </source>
</evidence>
<comment type="catalytic activity">
    <reaction evidence="6">
        <text>L-proline + NAD(+) = (S)-1-pyrroline-5-carboxylate + NADH + 2 H(+)</text>
        <dbReference type="Rhea" id="RHEA:14105"/>
        <dbReference type="ChEBI" id="CHEBI:15378"/>
        <dbReference type="ChEBI" id="CHEBI:17388"/>
        <dbReference type="ChEBI" id="CHEBI:57540"/>
        <dbReference type="ChEBI" id="CHEBI:57945"/>
        <dbReference type="ChEBI" id="CHEBI:60039"/>
        <dbReference type="EC" id="1.5.1.2"/>
    </reaction>
</comment>
<dbReference type="InterPro" id="IPR036291">
    <property type="entry name" value="NAD(P)-bd_dom_sf"/>
</dbReference>
<evidence type="ECO:0000256" key="1">
    <source>
        <dbReference type="ARBA" id="ARBA00005525"/>
    </source>
</evidence>
<comment type="caution">
    <text evidence="11">The sequence shown here is derived from an EMBL/GenBank/DDBJ whole genome shotgun (WGS) entry which is preliminary data.</text>
</comment>
<dbReference type="SUPFAM" id="SSF48179">
    <property type="entry name" value="6-phosphogluconate dehydrogenase C-terminal domain-like"/>
    <property type="match status" value="1"/>
</dbReference>
<feature type="binding site" evidence="8">
    <location>
        <begin position="16"/>
        <end position="21"/>
    </location>
    <ligand>
        <name>NADP(+)</name>
        <dbReference type="ChEBI" id="CHEBI:58349"/>
    </ligand>
</feature>
<feature type="domain" description="Pyrroline-5-carboxylate reductase dimerisation" evidence="10">
    <location>
        <begin position="168"/>
        <end position="269"/>
    </location>
</feature>
<proteinExistence type="inferred from homology"/>
<comment type="pathway">
    <text evidence="6">Amino-acid biosynthesis; L-proline biosynthesis; L-proline from L-glutamate 5-semialdehyde: step 1/1.</text>
</comment>
<dbReference type="InterPro" id="IPR028939">
    <property type="entry name" value="P5C_Rdtase_cat_N"/>
</dbReference>
<keyword evidence="12" id="KW-1185">Reference proteome</keyword>
<evidence type="ECO:0000256" key="8">
    <source>
        <dbReference type="PIRSR" id="PIRSR000193-1"/>
    </source>
</evidence>
<dbReference type="GO" id="GO:0004735">
    <property type="term" value="F:pyrroline-5-carboxylate reductase activity"/>
    <property type="evidence" value="ECO:0007669"/>
    <property type="project" value="UniProtKB-UniRule"/>
</dbReference>
<dbReference type="Pfam" id="PF03807">
    <property type="entry name" value="F420_oxidored"/>
    <property type="match status" value="1"/>
</dbReference>
<dbReference type="EMBL" id="AYYY01000063">
    <property type="protein sequence ID" value="KRM60399.1"/>
    <property type="molecule type" value="Genomic_DNA"/>
</dbReference>
<keyword evidence="6" id="KW-0963">Cytoplasm</keyword>
<dbReference type="PANTHER" id="PTHR11645:SF0">
    <property type="entry name" value="PYRROLINE-5-CARBOXYLATE REDUCTASE 3"/>
    <property type="match status" value="1"/>
</dbReference>
<evidence type="ECO:0000259" key="10">
    <source>
        <dbReference type="Pfam" id="PF14748"/>
    </source>
</evidence>
<dbReference type="PIRSF" id="PIRSF000193">
    <property type="entry name" value="Pyrrol-5-carb_rd"/>
    <property type="match status" value="1"/>
</dbReference>
<evidence type="ECO:0000256" key="5">
    <source>
        <dbReference type="ARBA" id="ARBA00058118"/>
    </source>
</evidence>
<feature type="binding site" evidence="8">
    <location>
        <position position="65"/>
    </location>
    <ligand>
        <name>NADPH</name>
        <dbReference type="ChEBI" id="CHEBI:57783"/>
    </ligand>
</feature>
<dbReference type="SUPFAM" id="SSF51735">
    <property type="entry name" value="NAD(P)-binding Rossmann-fold domains"/>
    <property type="match status" value="1"/>
</dbReference>
<evidence type="ECO:0000256" key="2">
    <source>
        <dbReference type="ARBA" id="ARBA00022650"/>
    </source>
</evidence>
<evidence type="ECO:0000256" key="6">
    <source>
        <dbReference type="HAMAP-Rule" id="MF_01925"/>
    </source>
</evidence>
<gene>
    <name evidence="6" type="primary">proC</name>
    <name evidence="11" type="ORF">FC26_GL000487</name>
</gene>
<keyword evidence="4 6" id="KW-0560">Oxidoreductase</keyword>
<reference evidence="11 12" key="1">
    <citation type="journal article" date="2015" name="Genome Announc.">
        <title>Expanding the biotechnology potential of lactobacilli through comparative genomics of 213 strains and associated genera.</title>
        <authorList>
            <person name="Sun Z."/>
            <person name="Harris H.M."/>
            <person name="McCann A."/>
            <person name="Guo C."/>
            <person name="Argimon S."/>
            <person name="Zhang W."/>
            <person name="Yang X."/>
            <person name="Jeffery I.B."/>
            <person name="Cooney J.C."/>
            <person name="Kagawa T.F."/>
            <person name="Liu W."/>
            <person name="Song Y."/>
            <person name="Salvetti E."/>
            <person name="Wrobel A."/>
            <person name="Rasinkangas P."/>
            <person name="Parkhill J."/>
            <person name="Rea M.C."/>
            <person name="O'Sullivan O."/>
            <person name="Ritari J."/>
            <person name="Douillard F.P."/>
            <person name="Paul Ross R."/>
            <person name="Yang R."/>
            <person name="Briner A.E."/>
            <person name="Felis G.E."/>
            <person name="de Vos W.M."/>
            <person name="Barrangou R."/>
            <person name="Klaenhammer T.R."/>
            <person name="Caufield P.W."/>
            <person name="Cui Y."/>
            <person name="Zhang H."/>
            <person name="O'Toole P.W."/>
        </authorList>
    </citation>
    <scope>NUCLEOTIDE SEQUENCE [LARGE SCALE GENOMIC DNA]</scope>
    <source>
        <strain evidence="11 12">DSM 20634</strain>
    </source>
</reference>
<dbReference type="GO" id="GO:0055129">
    <property type="term" value="P:L-proline biosynthetic process"/>
    <property type="evidence" value="ECO:0007669"/>
    <property type="project" value="UniProtKB-UniRule"/>
</dbReference>
<organism evidence="11 12">
    <name type="scientific">Paucilactobacillus vaccinostercus DSM 20634</name>
    <dbReference type="NCBI Taxonomy" id="1423813"/>
    <lineage>
        <taxon>Bacteria</taxon>
        <taxon>Bacillati</taxon>
        <taxon>Bacillota</taxon>
        <taxon>Bacilli</taxon>
        <taxon>Lactobacillales</taxon>
        <taxon>Lactobacillaceae</taxon>
        <taxon>Paucilactobacillus</taxon>
    </lineage>
</organism>
<accession>A0A0R2A161</accession>
<comment type="function">
    <text evidence="5 6">Catalyzes the reduction of 1-pyrroline-5-carboxylate (PCA) to L-proline.</text>
</comment>
<dbReference type="NCBIfam" id="TIGR00112">
    <property type="entry name" value="proC"/>
    <property type="match status" value="1"/>
</dbReference>
<evidence type="ECO:0000259" key="9">
    <source>
        <dbReference type="Pfam" id="PF03807"/>
    </source>
</evidence>
<evidence type="ECO:0000256" key="7">
    <source>
        <dbReference type="NCBIfam" id="TIGR00112"/>
    </source>
</evidence>
<dbReference type="Gene3D" id="1.10.3730.10">
    <property type="entry name" value="ProC C-terminal domain-like"/>
    <property type="match status" value="1"/>
</dbReference>